<dbReference type="Proteomes" id="UP000276133">
    <property type="component" value="Unassembled WGS sequence"/>
</dbReference>
<gene>
    <name evidence="1" type="ORF">BpHYR1_026155</name>
</gene>
<name>A0A3M7T791_BRAPC</name>
<dbReference type="EMBL" id="REGN01000173">
    <property type="protein sequence ID" value="RNA43896.1"/>
    <property type="molecule type" value="Genomic_DNA"/>
</dbReference>
<comment type="caution">
    <text evidence="1">The sequence shown here is derived from an EMBL/GenBank/DDBJ whole genome shotgun (WGS) entry which is preliminary data.</text>
</comment>
<proteinExistence type="predicted"/>
<organism evidence="1 2">
    <name type="scientific">Brachionus plicatilis</name>
    <name type="common">Marine rotifer</name>
    <name type="synonym">Brachionus muelleri</name>
    <dbReference type="NCBI Taxonomy" id="10195"/>
    <lineage>
        <taxon>Eukaryota</taxon>
        <taxon>Metazoa</taxon>
        <taxon>Spiralia</taxon>
        <taxon>Gnathifera</taxon>
        <taxon>Rotifera</taxon>
        <taxon>Eurotatoria</taxon>
        <taxon>Monogononta</taxon>
        <taxon>Pseudotrocha</taxon>
        <taxon>Ploima</taxon>
        <taxon>Brachionidae</taxon>
        <taxon>Brachionus</taxon>
    </lineage>
</organism>
<sequence>MDSQDTNFVNPMVELLENQDFINDEEKSDSDLEIKKRNILILSDKKKLEEKSKNKLDYCNTDIEVEFSIKNKDESRNTANFFLYGDKDNVNFRSKVLPNVQIEVNRTFRSDSNANEDTDVKMNIYEQTIITGSENNKDEERFICSKKLFTGINDPSQHSDFYEPEVKKISFSLFNLESVTK</sequence>
<accession>A0A3M7T791</accession>
<keyword evidence="2" id="KW-1185">Reference proteome</keyword>
<dbReference type="AlphaFoldDB" id="A0A3M7T791"/>
<evidence type="ECO:0000313" key="2">
    <source>
        <dbReference type="Proteomes" id="UP000276133"/>
    </source>
</evidence>
<reference evidence="1 2" key="1">
    <citation type="journal article" date="2018" name="Sci. Rep.">
        <title>Genomic signatures of local adaptation to the degree of environmental predictability in rotifers.</title>
        <authorList>
            <person name="Franch-Gras L."/>
            <person name="Hahn C."/>
            <person name="Garcia-Roger E.M."/>
            <person name="Carmona M.J."/>
            <person name="Serra M."/>
            <person name="Gomez A."/>
        </authorList>
    </citation>
    <scope>NUCLEOTIDE SEQUENCE [LARGE SCALE GENOMIC DNA]</scope>
    <source>
        <strain evidence="1">HYR1</strain>
    </source>
</reference>
<evidence type="ECO:0000313" key="1">
    <source>
        <dbReference type="EMBL" id="RNA43896.1"/>
    </source>
</evidence>
<protein>
    <submittedName>
        <fullName evidence="1">Uncharacterized protein</fullName>
    </submittedName>
</protein>